<organism evidence="1">
    <name type="scientific">uncultured Caudovirales phage</name>
    <dbReference type="NCBI Taxonomy" id="2100421"/>
    <lineage>
        <taxon>Viruses</taxon>
        <taxon>Duplodnaviria</taxon>
        <taxon>Heunggongvirae</taxon>
        <taxon>Uroviricota</taxon>
        <taxon>Caudoviricetes</taxon>
        <taxon>Peduoviridae</taxon>
        <taxon>Maltschvirus</taxon>
        <taxon>Maltschvirus maltsch</taxon>
    </lineage>
</organism>
<sequence length="148" mass="16151">MSTIVFVIPGTARGKQRPRFARTGRVYTPAQTVNQEAYIKMLAATAMRGLAPLIGPLEATISINVAIPKSFTREKRKRIEEGKLFPTSKPDLDNVVKLLCDAMNGVVYGDDMQIVDLYVNKAYAAAGSTTVMVSMKGTNDGHDRTVDD</sequence>
<dbReference type="GO" id="GO:0000287">
    <property type="term" value="F:magnesium ion binding"/>
    <property type="evidence" value="ECO:0007669"/>
    <property type="project" value="InterPro"/>
</dbReference>
<dbReference type="GO" id="GO:0006310">
    <property type="term" value="P:DNA recombination"/>
    <property type="evidence" value="ECO:0007669"/>
    <property type="project" value="InterPro"/>
</dbReference>
<proteinExistence type="predicted"/>
<accession>A0A6J5KYE6</accession>
<gene>
    <name evidence="1" type="ORF">UFOVP95_35</name>
</gene>
<dbReference type="InterPro" id="IPR036614">
    <property type="entry name" value="RusA-like_sf"/>
</dbReference>
<dbReference type="Pfam" id="PF05866">
    <property type="entry name" value="RusA"/>
    <property type="match status" value="1"/>
</dbReference>
<protein>
    <submittedName>
        <fullName evidence="1">Rus Holliday junction resolvase</fullName>
    </submittedName>
</protein>
<dbReference type="GO" id="GO:0006281">
    <property type="term" value="P:DNA repair"/>
    <property type="evidence" value="ECO:0007669"/>
    <property type="project" value="InterPro"/>
</dbReference>
<name>A0A6J5KYE6_9CAUD</name>
<dbReference type="InterPro" id="IPR008822">
    <property type="entry name" value="Endonuclease_RusA-like"/>
</dbReference>
<dbReference type="SUPFAM" id="SSF103084">
    <property type="entry name" value="Holliday junction resolvase RusA"/>
    <property type="match status" value="1"/>
</dbReference>
<reference evidence="1" key="1">
    <citation type="submission" date="2020-04" db="EMBL/GenBank/DDBJ databases">
        <authorList>
            <person name="Chiriac C."/>
            <person name="Salcher M."/>
            <person name="Ghai R."/>
            <person name="Kavagutti S V."/>
        </authorList>
    </citation>
    <scope>NUCLEOTIDE SEQUENCE</scope>
</reference>
<evidence type="ECO:0000313" key="1">
    <source>
        <dbReference type="EMBL" id="CAB4127608.1"/>
    </source>
</evidence>
<dbReference type="Gene3D" id="3.30.1330.70">
    <property type="entry name" value="Holliday junction resolvase RusA"/>
    <property type="match status" value="1"/>
</dbReference>
<dbReference type="EMBL" id="LR796213">
    <property type="protein sequence ID" value="CAB4127608.1"/>
    <property type="molecule type" value="Genomic_DNA"/>
</dbReference>